<reference evidence="1" key="1">
    <citation type="submission" date="2013-03" db="EMBL/GenBank/DDBJ databases">
        <title>Draft genome sequence of the hydrogen-ethanol-producing anaerobic alkalithermophilic Caloramator celere.</title>
        <authorList>
            <person name="Ciranna A."/>
            <person name="Larjo A."/>
            <person name="Kivisto A."/>
            <person name="Santala V."/>
            <person name="Roos C."/>
            <person name="Karp M."/>
        </authorList>
    </citation>
    <scope>NUCLEOTIDE SEQUENCE [LARGE SCALE GENOMIC DNA]</scope>
    <source>
        <strain evidence="1">DSM 8682</strain>
    </source>
</reference>
<comment type="caution">
    <text evidence="1">The sequence shown here is derived from an EMBL/GenBank/DDBJ whole genome shotgun (WGS) entry which is preliminary data.</text>
</comment>
<dbReference type="AlphaFoldDB" id="R7RTM4"/>
<dbReference type="Proteomes" id="UP000014923">
    <property type="component" value="Unassembled WGS sequence"/>
</dbReference>
<sequence length="41" mass="4768">MHILKNYSIRCVQNMKIKIVDNFNDIDATGFVNALEDENIK</sequence>
<accession>R7RTM4</accession>
<keyword evidence="2" id="KW-1185">Reference proteome</keyword>
<evidence type="ECO:0000313" key="1">
    <source>
        <dbReference type="EMBL" id="CDF58638.1"/>
    </source>
</evidence>
<proteinExistence type="predicted"/>
<organism evidence="1 2">
    <name type="scientific">Thermobrachium celere DSM 8682</name>
    <dbReference type="NCBI Taxonomy" id="941824"/>
    <lineage>
        <taxon>Bacteria</taxon>
        <taxon>Bacillati</taxon>
        <taxon>Bacillota</taxon>
        <taxon>Clostridia</taxon>
        <taxon>Eubacteriales</taxon>
        <taxon>Clostridiaceae</taxon>
        <taxon>Thermobrachium</taxon>
    </lineage>
</organism>
<dbReference type="EMBL" id="CAVN010000097">
    <property type="protein sequence ID" value="CDF58638.1"/>
    <property type="molecule type" value="Genomic_DNA"/>
</dbReference>
<gene>
    <name evidence="1" type="ORF">TCEL_00684</name>
</gene>
<protein>
    <submittedName>
        <fullName evidence="1">Uncharacterized protein</fullName>
    </submittedName>
</protein>
<dbReference type="HOGENOM" id="CLU_3277943_0_0_9"/>
<evidence type="ECO:0000313" key="2">
    <source>
        <dbReference type="Proteomes" id="UP000014923"/>
    </source>
</evidence>
<name>R7RTM4_9CLOT</name>